<proteinExistence type="inferred from homology"/>
<evidence type="ECO:0000256" key="4">
    <source>
        <dbReference type="ARBA" id="ARBA00016672"/>
    </source>
</evidence>
<dbReference type="EMBL" id="JH002106">
    <property type="protein sequence ID" value="EGW12665.1"/>
    <property type="molecule type" value="Genomic_DNA"/>
</dbReference>
<dbReference type="InterPro" id="IPR038846">
    <property type="entry name" value="RPC9"/>
</dbReference>
<comment type="function">
    <text evidence="11">Accessory protein for the calcitonin gene-related peptide (CGRP) receptor. It modulates CGRP responsiveness in a variety of tissues.</text>
</comment>
<dbReference type="Proteomes" id="UP000030759">
    <property type="component" value="Unassembled WGS sequence"/>
</dbReference>
<comment type="similarity">
    <text evidence="3">Belongs to the eukaryotic RPC9 RNA polymerase subunit family.</text>
</comment>
<evidence type="ECO:0000256" key="1">
    <source>
        <dbReference type="ARBA" id="ARBA00004123"/>
    </source>
</evidence>
<dbReference type="FunFam" id="1.20.1250.40:FF:000002">
    <property type="entry name" value="DNA-directed RNA polymerase III subunit RPC9"/>
    <property type="match status" value="1"/>
</dbReference>
<evidence type="ECO:0000256" key="15">
    <source>
        <dbReference type="ARBA" id="ARBA00080268"/>
    </source>
</evidence>
<evidence type="ECO:0000256" key="3">
    <source>
        <dbReference type="ARBA" id="ARBA00006898"/>
    </source>
</evidence>
<evidence type="ECO:0000313" key="21">
    <source>
        <dbReference type="Proteomes" id="UP000030759"/>
    </source>
</evidence>
<keyword evidence="7" id="KW-0051">Antiviral defense</keyword>
<evidence type="ECO:0000313" key="18">
    <source>
        <dbReference type="EMBL" id="EGW12665.1"/>
    </source>
</evidence>
<evidence type="ECO:0000259" key="17">
    <source>
        <dbReference type="SMART" id="SM00657"/>
    </source>
</evidence>
<comment type="function">
    <text evidence="13">DNA-dependent RNA polymerase catalyzes the transcription of DNA into RNA using the four ribonucleoside triphosphates as substrates. Specific peripheric component of RNA polymerase III (Pol III) which synthesizes small non-coding RNAs including 5S rRNA, snRNAs, tRNAs and miRNAs from at least 500 distinct genomic loci. With POLR3H/RPC8 forms a mobile stalk that protrudes from Pol III core and functions primarily in transcription initiation. Pol III plays a key role in sensing and limiting infection by intracellular bacteria and DNA viruses. Acts as nuclear and cytosolic DNA sensor involved in innate immune response. Can sense non-self dsDNA that serves as template for transcription into dsRNA. The non-self RNA polymerase III transcripts, such as Epstein-Barr virus-encoded RNAs (EBERs) induce type I interferon and NF-kappa-B through the RIG-I pathway.</text>
</comment>
<accession>G3IDU5</accession>
<dbReference type="InterPro" id="IPR005574">
    <property type="entry name" value="Rpb4/RPC9"/>
</dbReference>
<evidence type="ECO:0000256" key="13">
    <source>
        <dbReference type="ARBA" id="ARBA00045808"/>
    </source>
</evidence>
<organism evidence="18 20">
    <name type="scientific">Cricetulus griseus</name>
    <name type="common">Chinese hamster</name>
    <name type="synonym">Cricetulus barabensis griseus</name>
    <dbReference type="NCBI Taxonomy" id="10029"/>
    <lineage>
        <taxon>Eukaryota</taxon>
        <taxon>Metazoa</taxon>
        <taxon>Chordata</taxon>
        <taxon>Craniata</taxon>
        <taxon>Vertebrata</taxon>
        <taxon>Euteleostomi</taxon>
        <taxon>Mammalia</taxon>
        <taxon>Eutheria</taxon>
        <taxon>Euarchontoglires</taxon>
        <taxon>Glires</taxon>
        <taxon>Rodentia</taxon>
        <taxon>Myomorpha</taxon>
        <taxon>Muroidea</taxon>
        <taxon>Cricetidae</taxon>
        <taxon>Cricetinae</taxon>
        <taxon>Cricetulus</taxon>
    </lineage>
</organism>
<reference evidence="19" key="4">
    <citation type="submission" date="2013-03" db="EMBL/GenBank/DDBJ databases">
        <title>Chinese hamster genome sequenced from sorted chromosomes.</title>
        <authorList>
            <person name="Brinkrolf K."/>
            <person name="Rupp O."/>
            <person name="Laux H."/>
            <person name="Kollin F."/>
            <person name="Ernst W."/>
            <person name="Linke B."/>
            <person name="Kofler R."/>
            <person name="Romand S."/>
            <person name="Hesse F."/>
            <person name="Budach W.E."/>
            <person name="Galosy S."/>
            <person name="Muller D."/>
            <person name="Noll T."/>
            <person name="Wienberg J."/>
            <person name="Jostock T."/>
            <person name="Leonard M."/>
            <person name="Grillari J."/>
            <person name="Tauch A."/>
            <person name="Goesmann A."/>
            <person name="Helk B."/>
            <person name="Mott J.E."/>
            <person name="Puehler A."/>
            <person name="Borth N."/>
        </authorList>
    </citation>
    <scope>NUCLEOTIDE SEQUENCE</scope>
    <source>
        <strain evidence="19">17A/GY</strain>
    </source>
</reference>
<dbReference type="PANTHER" id="PTHR15561">
    <property type="entry name" value="CALCITONIN GENE-RELATED PEPTIDE-RECEPTOR COMPONENT PROTEIN"/>
    <property type="match status" value="1"/>
</dbReference>
<dbReference type="Proteomes" id="UP000001075">
    <property type="component" value="Unassembled WGS sequence"/>
</dbReference>
<dbReference type="GO" id="GO:0005666">
    <property type="term" value="C:RNA polymerase III complex"/>
    <property type="evidence" value="ECO:0007669"/>
    <property type="project" value="InterPro"/>
</dbReference>
<evidence type="ECO:0000256" key="8">
    <source>
        <dbReference type="ARBA" id="ARBA00023136"/>
    </source>
</evidence>
<dbReference type="GO" id="GO:0006384">
    <property type="term" value="P:transcription initiation at RNA polymerase III promoter"/>
    <property type="evidence" value="ECO:0007669"/>
    <property type="project" value="InterPro"/>
</dbReference>
<dbReference type="Pfam" id="PF03874">
    <property type="entry name" value="RNA_pol_Rpb4"/>
    <property type="match status" value="1"/>
</dbReference>
<evidence type="ECO:0000256" key="14">
    <source>
        <dbReference type="ARBA" id="ARBA00073026"/>
    </source>
</evidence>
<dbReference type="InterPro" id="IPR010997">
    <property type="entry name" value="HRDC-like_sf"/>
</dbReference>
<reference evidence="21" key="3">
    <citation type="journal article" date="2013" name="Nat. Biotechnol.">
        <title>Chinese hamster genome sequenced from sorted chromosomes.</title>
        <authorList>
            <person name="Brinkrolf K."/>
            <person name="Rupp O."/>
            <person name="Laux H."/>
            <person name="Kollin F."/>
            <person name="Ernst W."/>
            <person name="Linke B."/>
            <person name="Kofler R."/>
            <person name="Romand S."/>
            <person name="Hesse F."/>
            <person name="Budach W.E."/>
            <person name="Galosy S."/>
            <person name="Muller D."/>
            <person name="Noll T."/>
            <person name="Wienberg J."/>
            <person name="Jostock T."/>
            <person name="Leonard M."/>
            <person name="Grillari J."/>
            <person name="Tauch A."/>
            <person name="Goesmann A."/>
            <person name="Helk B."/>
            <person name="Mott J.E."/>
            <person name="Puhler A."/>
            <person name="Borth N."/>
        </authorList>
    </citation>
    <scope>NUCLEOTIDE SEQUENCE [LARGE SCALE GENOMIC DNA]</scope>
    <source>
        <strain evidence="21">17A/GY</strain>
    </source>
</reference>
<comment type="subunit">
    <text evidence="12">Component of the RNA polymerase III complex consisting of 17 subunits: a ten-subunit horseshoe-shaped catalytic core composed of POLR3A/RPC1, POLR3B/RPC2, POLR1C/RPAC1, POLR1D/RPAC2, POLR3K/RPC10, POLR2E/RPABC1, POLR2F/RPABC2, POLR2H/RPABC3, POLR2K/RPABC4 and POLR2L/RPABC5; a mobile stalk composed of two subunits POLR3H/RPC8 and CRCP/RPC9, protruding from the core and functioning primarily in transcription initiation; and additional subunits homologous to general transcription factors of the RNA polymerase II machinery, POLR3C/RPC3-POLR3F/RPC6-POLR3G/RPC7 heterotrimer required for transcription initiation and POLR3D/RPC4-POLR3E/RPC5 heterodimer involved in both transcription initiation and termination.</text>
</comment>
<evidence type="ECO:0000256" key="16">
    <source>
        <dbReference type="SAM" id="MobiDB-lite"/>
    </source>
</evidence>
<keyword evidence="5" id="KW-1003">Cell membrane</keyword>
<evidence type="ECO:0000256" key="11">
    <source>
        <dbReference type="ARBA" id="ARBA00043924"/>
    </source>
</evidence>
<dbReference type="PANTHER" id="PTHR15561:SF0">
    <property type="entry name" value="DNA-DIRECTED RNA POLYMERASE III SUBUNIT RPC9"/>
    <property type="match status" value="1"/>
</dbReference>
<protein>
    <recommendedName>
        <fullName evidence="4">DNA-directed RNA polymerase III subunit RPC9</fullName>
    </recommendedName>
    <alternativeName>
        <fullName evidence="15">Calcitonin gene-related peptide-receptor component protein</fullName>
    </alternativeName>
    <alternativeName>
        <fullName evidence="14">DNA-directed RNA polymerase III subunit rpc9</fullName>
    </alternativeName>
</protein>
<dbReference type="InterPro" id="IPR006590">
    <property type="entry name" value="RNA_pol_Rpb4/RPC9_core"/>
</dbReference>
<dbReference type="GO" id="GO:0000166">
    <property type="term" value="F:nucleotide binding"/>
    <property type="evidence" value="ECO:0007669"/>
    <property type="project" value="InterPro"/>
</dbReference>
<evidence type="ECO:0000313" key="20">
    <source>
        <dbReference type="Proteomes" id="UP000001075"/>
    </source>
</evidence>
<dbReference type="SUPFAM" id="SSF47819">
    <property type="entry name" value="HRDC-like"/>
    <property type="match status" value="1"/>
</dbReference>
<keyword evidence="6 18" id="KW-0240">DNA-directed RNA polymerase</keyword>
<dbReference type="EMBL" id="KE675452">
    <property type="protein sequence ID" value="ERE75442.1"/>
    <property type="molecule type" value="Genomic_DNA"/>
</dbReference>
<evidence type="ECO:0000256" key="10">
    <source>
        <dbReference type="ARBA" id="ARBA00023242"/>
    </source>
</evidence>
<evidence type="ECO:0000256" key="7">
    <source>
        <dbReference type="ARBA" id="ARBA00023118"/>
    </source>
</evidence>
<evidence type="ECO:0000256" key="9">
    <source>
        <dbReference type="ARBA" id="ARBA00023163"/>
    </source>
</evidence>
<comment type="subcellular location">
    <subcellularLocation>
        <location evidence="2">Cell membrane</location>
        <topology evidence="2">Peripheral membrane protein</topology>
        <orientation evidence="2">Cytoplasmic side</orientation>
    </subcellularLocation>
    <subcellularLocation>
        <location evidence="1">Nucleus</location>
    </subcellularLocation>
</comment>
<reference evidence="18" key="2">
    <citation type="submission" date="2011-08" db="EMBL/GenBank/DDBJ databases">
        <title>The genomic sequence of the Chinese hamster ovary CHO-K1 cell line.</title>
        <authorList>
            <person name="Xu X."/>
            <person name="Nagarajan H."/>
            <person name="Lewis N.E."/>
            <person name="Pan S."/>
            <person name="Cai Z."/>
            <person name="Liu X."/>
            <person name="Chen W."/>
            <person name="Xie M."/>
            <person name="Wang W."/>
            <person name="Hammond S."/>
            <person name="Andersen M.R."/>
            <person name="Neff N."/>
            <person name="Passarelli B."/>
            <person name="Koh W."/>
            <person name="Fan C.H."/>
            <person name="Wang J."/>
            <person name="Gui Y."/>
            <person name="Lee K.H."/>
            <person name="Betenbaugh M.J."/>
            <person name="Quake S.R."/>
            <person name="Famili I."/>
            <person name="Palsson B.O."/>
            <person name="Wang J."/>
        </authorList>
    </citation>
    <scope>NUCLEOTIDE SEQUENCE</scope>
</reference>
<dbReference type="eggNOG" id="KOG4168">
    <property type="taxonomic scope" value="Eukaryota"/>
</dbReference>
<dbReference type="STRING" id="10029.G3IDU5"/>
<dbReference type="InterPro" id="IPR038324">
    <property type="entry name" value="Rpb4/RPC9_sf"/>
</dbReference>
<keyword evidence="8" id="KW-0472">Membrane</keyword>
<evidence type="ECO:0000256" key="12">
    <source>
        <dbReference type="ARBA" id="ARBA00044007"/>
    </source>
</evidence>
<reference evidence="20" key="1">
    <citation type="journal article" date="2011" name="Nat. Biotechnol.">
        <title>The genomic sequence of the Chinese hamster ovary (CHO)-K1 cell line.</title>
        <authorList>
            <person name="Xu X."/>
            <person name="Nagarajan H."/>
            <person name="Lewis N.E."/>
            <person name="Pan S."/>
            <person name="Cai Z."/>
            <person name="Liu X."/>
            <person name="Chen W."/>
            <person name="Xie M."/>
            <person name="Wang W."/>
            <person name="Hammond S."/>
            <person name="Andersen M.R."/>
            <person name="Neff N."/>
            <person name="Passarelli B."/>
            <person name="Koh W."/>
            <person name="Fan H.C."/>
            <person name="Wang J."/>
            <person name="Gui Y."/>
            <person name="Lee K.H."/>
            <person name="Betenbaugh M.J."/>
            <person name="Quake S.R."/>
            <person name="Famili I."/>
            <person name="Palsson B.O."/>
            <person name="Wang J."/>
        </authorList>
    </citation>
    <scope>NUCLEOTIDE SEQUENCE [LARGE SCALE GENOMIC DNA]</scope>
    <source>
        <strain evidence="20">CHO K1 cell line</strain>
    </source>
</reference>
<name>G3IDU5_CRIGR</name>
<dbReference type="PaxDb" id="10029-XP_007628064.1"/>
<dbReference type="AlphaFoldDB" id="G3IDU5"/>
<keyword evidence="10" id="KW-0539">Nucleus</keyword>
<evidence type="ECO:0000256" key="2">
    <source>
        <dbReference type="ARBA" id="ARBA00004413"/>
    </source>
</evidence>
<feature type="domain" description="RNA polymerase Rpb4/RPC9 core" evidence="17">
    <location>
        <begin position="71"/>
        <end position="194"/>
    </location>
</feature>
<evidence type="ECO:0000256" key="6">
    <source>
        <dbReference type="ARBA" id="ARBA00022478"/>
    </source>
</evidence>
<evidence type="ECO:0000313" key="19">
    <source>
        <dbReference type="EMBL" id="ERE75442.1"/>
    </source>
</evidence>
<feature type="region of interest" description="Disordered" evidence="16">
    <location>
        <begin position="191"/>
        <end position="215"/>
    </location>
</feature>
<dbReference type="SMART" id="SM00657">
    <property type="entry name" value="RPOL4c"/>
    <property type="match status" value="1"/>
</dbReference>
<keyword evidence="9" id="KW-0804">Transcription</keyword>
<evidence type="ECO:0000256" key="5">
    <source>
        <dbReference type="ARBA" id="ARBA00022475"/>
    </source>
</evidence>
<sequence>MQHGVPEWLAAHTQAESSAAVARREAVPFQRLRRTKRLRHGSVSRMSEGNPTHLGAGDGWWSTLRTRYQGGRAEWTGRKYLEVYQLLTDLKEQRKESGKNKHSAGQQNLNAITYETLKYISKTPCRNQSPEIVQEFLTAMKSHKLTKAEKLQLLNHRPMTAVEIQLMVEESEERLTEEQIEALLHTVTSILPAGPEDEQSKSTSNDAVMEEEDPA</sequence>
<gene>
    <name evidence="19" type="ORF">H671_4g12633</name>
    <name evidence="18" type="ORF">I79_021882</name>
</gene>
<dbReference type="GO" id="GO:0051607">
    <property type="term" value="P:defense response to virus"/>
    <property type="evidence" value="ECO:0007669"/>
    <property type="project" value="UniProtKB-KW"/>
</dbReference>
<dbReference type="Gene3D" id="1.20.1250.40">
    <property type="match status" value="1"/>
</dbReference>
<dbReference type="GO" id="GO:0005886">
    <property type="term" value="C:plasma membrane"/>
    <property type="evidence" value="ECO:0007669"/>
    <property type="project" value="UniProtKB-SubCell"/>
</dbReference>